<dbReference type="GO" id="GO:0016829">
    <property type="term" value="F:lyase activity"/>
    <property type="evidence" value="ECO:0007669"/>
    <property type="project" value="UniProtKB-KW"/>
</dbReference>
<dbReference type="EC" id="4.2.2.-" evidence="2"/>
<dbReference type="PANTHER" id="PTHR30163">
    <property type="entry name" value="MEMBRANE-BOUND LYTIC MUREIN TRANSGLYCOSYLASE B"/>
    <property type="match status" value="1"/>
</dbReference>
<evidence type="ECO:0000259" key="1">
    <source>
        <dbReference type="Pfam" id="PF13406"/>
    </source>
</evidence>
<accession>A0ABT4XZG3</accession>
<keyword evidence="3" id="KW-1185">Reference proteome</keyword>
<dbReference type="Gene3D" id="1.10.530.10">
    <property type="match status" value="1"/>
</dbReference>
<dbReference type="EMBL" id="JANEWF010000002">
    <property type="protein sequence ID" value="MDA8481958.1"/>
    <property type="molecule type" value="Genomic_DNA"/>
</dbReference>
<dbReference type="SUPFAM" id="SSF53955">
    <property type="entry name" value="Lysozyme-like"/>
    <property type="match status" value="1"/>
</dbReference>
<dbReference type="PROSITE" id="PS51257">
    <property type="entry name" value="PROKAR_LIPOPROTEIN"/>
    <property type="match status" value="1"/>
</dbReference>
<reference evidence="2 3" key="1">
    <citation type="submission" date="2022-07" db="EMBL/GenBank/DDBJ databases">
        <title>Genome Analysis of Selected Gammaproteobacteria from Nigerian Food snails.</title>
        <authorList>
            <person name="Okafor A.C."/>
        </authorList>
    </citation>
    <scope>NUCLEOTIDE SEQUENCE [LARGE SCALE GENOMIC DNA]</scope>
    <source>
        <strain evidence="2 3">Awg 2</strain>
    </source>
</reference>
<dbReference type="NCBIfam" id="TIGR02282">
    <property type="entry name" value="MltB"/>
    <property type="match status" value="1"/>
</dbReference>
<evidence type="ECO:0000313" key="3">
    <source>
        <dbReference type="Proteomes" id="UP001211689"/>
    </source>
</evidence>
<comment type="caution">
    <text evidence="2">The sequence shown here is derived from an EMBL/GenBank/DDBJ whole genome shotgun (WGS) entry which is preliminary data.</text>
</comment>
<keyword evidence="2" id="KW-0456">Lyase</keyword>
<dbReference type="InterPro" id="IPR011757">
    <property type="entry name" value="Lytic_transglycosylase_MltB"/>
</dbReference>
<dbReference type="RefSeq" id="WP_271469962.1">
    <property type="nucleotide sequence ID" value="NZ_JANEWF010000002.1"/>
</dbReference>
<dbReference type="InterPro" id="IPR023346">
    <property type="entry name" value="Lysozyme-like_dom_sf"/>
</dbReference>
<dbReference type="Proteomes" id="UP001211689">
    <property type="component" value="Unassembled WGS sequence"/>
</dbReference>
<dbReference type="Pfam" id="PF13406">
    <property type="entry name" value="SLT_2"/>
    <property type="match status" value="1"/>
</dbReference>
<dbReference type="PANTHER" id="PTHR30163:SF9">
    <property type="entry name" value="MEMBRANE-BOUND LYTIC MUREIN TRANSGLYCOSYLASE B"/>
    <property type="match status" value="1"/>
</dbReference>
<name>A0ABT4XZG3_METRE</name>
<dbReference type="InterPro" id="IPR043426">
    <property type="entry name" value="MltB-like"/>
</dbReference>
<dbReference type="Gene3D" id="1.10.8.350">
    <property type="entry name" value="Bacterial muramidase"/>
    <property type="match status" value="1"/>
</dbReference>
<evidence type="ECO:0000313" key="2">
    <source>
        <dbReference type="EMBL" id="MDA8481958.1"/>
    </source>
</evidence>
<organism evidence="2 3">
    <name type="scientific">Metapseudomonas resinovorans</name>
    <name type="common">Pseudomonas resinovorans</name>
    <dbReference type="NCBI Taxonomy" id="53412"/>
    <lineage>
        <taxon>Bacteria</taxon>
        <taxon>Pseudomonadati</taxon>
        <taxon>Pseudomonadota</taxon>
        <taxon>Gammaproteobacteria</taxon>
        <taxon>Pseudomonadales</taxon>
        <taxon>Pseudomonadaceae</taxon>
        <taxon>Metapseudomonas</taxon>
    </lineage>
</organism>
<dbReference type="CDD" id="cd13399">
    <property type="entry name" value="Slt35-like"/>
    <property type="match status" value="1"/>
</dbReference>
<dbReference type="InterPro" id="IPR031304">
    <property type="entry name" value="SLT_2"/>
</dbReference>
<feature type="domain" description="Transglycosylase SLT" evidence="1">
    <location>
        <begin position="65"/>
        <end position="354"/>
    </location>
</feature>
<proteinExistence type="predicted"/>
<protein>
    <submittedName>
        <fullName evidence="2">Lytic murein transglycosylase B</fullName>
        <ecNumber evidence="2">4.2.2.-</ecNumber>
    </submittedName>
</protein>
<sequence>MRRVAYALPLFVLISACSSKPTPVPQPVQKPKQPALITPTARPAFDSVQPITPLRGDFAGNLSAQRFIDRMVSQHDFNRQHLQDLLAQTRELDWVIRLMDRQAPTYTPPSGPNGAWLRYRKKFITPGNVRNGVLFWDQYEADLERAFHTYGVPPEIIVGIIGVETRWGRVMGNTRIIDALATLAFSYPRRAEFFSGELEQFLLQARKEGEDPLSMRGSYAGAMGYGQFMPSSFTQYAVDFDGDGQRDLWNPRDAIGSVANYFKQHGWITGDTVAVRATGQARSLENGFETRYPISVLTAAGLRPQSSLGNHQSASLLRLDMGNTYQYWYGLPNFYVITRYNHSTHYAMAVWELGKAVDSQRHGSR</sequence>
<dbReference type="NCBIfam" id="NF008029">
    <property type="entry name" value="PRK10760.1"/>
    <property type="match status" value="1"/>
</dbReference>
<gene>
    <name evidence="2" type="primary">mltB</name>
    <name evidence="2" type="ORF">NNO07_02665</name>
</gene>